<dbReference type="PROSITE" id="PS51762">
    <property type="entry name" value="GH16_2"/>
    <property type="match status" value="1"/>
</dbReference>
<dbReference type="EMBL" id="MH319939">
    <property type="protein sequence ID" value="AZJ17856.1"/>
    <property type="molecule type" value="mRNA"/>
</dbReference>
<dbReference type="InterPro" id="IPR050546">
    <property type="entry name" value="Glycosyl_Hydrlase_16"/>
</dbReference>
<dbReference type="Pfam" id="PF00722">
    <property type="entry name" value="Glyco_hydro_16"/>
    <property type="match status" value="1"/>
</dbReference>
<organism evidence="6">
    <name type="scientific">Plutella xylostella</name>
    <name type="common">Diamondback moth</name>
    <name type="synonym">Plutella maculipennis</name>
    <dbReference type="NCBI Taxonomy" id="51655"/>
    <lineage>
        <taxon>Eukaryota</taxon>
        <taxon>Metazoa</taxon>
        <taxon>Ecdysozoa</taxon>
        <taxon>Arthropoda</taxon>
        <taxon>Hexapoda</taxon>
        <taxon>Insecta</taxon>
        <taxon>Pterygota</taxon>
        <taxon>Neoptera</taxon>
        <taxon>Endopterygota</taxon>
        <taxon>Lepidoptera</taxon>
        <taxon>Glossata</taxon>
        <taxon>Ditrysia</taxon>
        <taxon>Yponomeutoidea</taxon>
        <taxon>Plutellidae</taxon>
        <taxon>Plutella</taxon>
    </lineage>
</organism>
<dbReference type="PANTHER" id="PTHR10963:SF60">
    <property type="entry name" value="GRAM-NEGATIVE BACTERIA-BINDING PROTEIN 1-RELATED"/>
    <property type="match status" value="1"/>
</dbReference>
<comment type="similarity">
    <text evidence="1">Belongs to the insect beta-1,3-glucan binding protein family.</text>
</comment>
<dbReference type="Pfam" id="PF15886">
    <property type="entry name" value="CBM39"/>
    <property type="match status" value="1"/>
</dbReference>
<proteinExistence type="evidence at transcript level"/>
<dbReference type="GO" id="GO:0005975">
    <property type="term" value="P:carbohydrate metabolic process"/>
    <property type="evidence" value="ECO:0007669"/>
    <property type="project" value="InterPro"/>
</dbReference>
<evidence type="ECO:0000256" key="3">
    <source>
        <dbReference type="ARBA" id="ARBA00022859"/>
    </source>
</evidence>
<dbReference type="GO" id="GO:0030246">
    <property type="term" value="F:carbohydrate binding"/>
    <property type="evidence" value="ECO:0007669"/>
    <property type="project" value="InterPro"/>
</dbReference>
<protein>
    <submittedName>
        <fullName evidence="6">Gram negative bacteria binding protein 3</fullName>
    </submittedName>
</protein>
<evidence type="ECO:0000256" key="1">
    <source>
        <dbReference type="ARBA" id="ARBA00008781"/>
    </source>
</evidence>
<dbReference type="InterPro" id="IPR000757">
    <property type="entry name" value="Beta-glucanase-like"/>
</dbReference>
<evidence type="ECO:0000256" key="2">
    <source>
        <dbReference type="ARBA" id="ARBA00022588"/>
    </source>
</evidence>
<evidence type="ECO:0000259" key="4">
    <source>
        <dbReference type="PROSITE" id="PS51762"/>
    </source>
</evidence>
<keyword evidence="3" id="KW-0391">Immunity</keyword>
<dbReference type="GO" id="GO:0004553">
    <property type="term" value="F:hydrolase activity, hydrolyzing O-glycosyl compounds"/>
    <property type="evidence" value="ECO:0007669"/>
    <property type="project" value="InterPro"/>
</dbReference>
<feature type="domain" description="CBM39" evidence="5">
    <location>
        <begin position="1"/>
        <end position="84"/>
    </location>
</feature>
<dbReference type="GO" id="GO:0045087">
    <property type="term" value="P:innate immune response"/>
    <property type="evidence" value="ECO:0007669"/>
    <property type="project" value="UniProtKB-KW"/>
</dbReference>
<dbReference type="PROSITE" id="PS51969">
    <property type="entry name" value="CBM39"/>
    <property type="match status" value="1"/>
</dbReference>
<dbReference type="InterPro" id="IPR031756">
    <property type="entry name" value="BGBP_N"/>
</dbReference>
<accession>A0A8K1Y3M6</accession>
<keyword evidence="2" id="KW-0399">Innate immunity</keyword>
<dbReference type="InterPro" id="IPR043030">
    <property type="entry name" value="BGBP_N_sf"/>
</dbReference>
<evidence type="ECO:0000259" key="5">
    <source>
        <dbReference type="PROSITE" id="PS51969"/>
    </source>
</evidence>
<dbReference type="Gene3D" id="2.60.40.2140">
    <property type="entry name" value="Beta-1,3-glucan-recognition protein, N-terminal domain"/>
    <property type="match status" value="1"/>
</dbReference>
<dbReference type="AlphaFoldDB" id="A0A8K1Y3M6"/>
<evidence type="ECO:0000313" key="6">
    <source>
        <dbReference type="EMBL" id="AZJ17856.1"/>
    </source>
</evidence>
<dbReference type="Gene3D" id="2.60.120.200">
    <property type="match status" value="1"/>
</dbReference>
<dbReference type="PANTHER" id="PTHR10963">
    <property type="entry name" value="GLYCOSYL HYDROLASE-RELATED"/>
    <property type="match status" value="1"/>
</dbReference>
<feature type="domain" description="GH16" evidence="4">
    <location>
        <begin position="84"/>
        <end position="432"/>
    </location>
</feature>
<gene>
    <name evidence="6" type="primary">GNBP3</name>
</gene>
<reference evidence="6" key="1">
    <citation type="submission" date="2018-05" db="EMBL/GenBank/DDBJ databases">
        <title>Gram-negative bacteria binding protein 3 activates the prophenoloxidase system in response to Beauveria bassiana infection in Plutella xylostella.</title>
        <authorList>
            <person name="Cao M."/>
            <person name="Ju W."/>
            <person name="Xu X."/>
            <person name="Jin F."/>
        </authorList>
    </citation>
    <scope>NUCLEOTIDE SEQUENCE</scope>
</reference>
<dbReference type="InterPro" id="IPR013320">
    <property type="entry name" value="ConA-like_dom_sf"/>
</dbReference>
<name>A0A8K1Y3M6_PLUXY</name>
<sequence>MSIPDTPGIGLMAIQLNLNRKIASPIVGEYSGEVLSPVNGRWTYDLPDLELKMDDVINYYIFVSFNGKGYLKDDLTFKVSKFDNEMQETTLPSVQECRPSVTTVLGKPARCAGDTVFYDDFESLDTAYVWQTEHKIALDHPEYPFISYQRSAVEVQKGNLIIKPRLQQTEPSFNADSMYSGALNLNDWCTGPPMTCEMSASGVNVLPPVLSGRVTNKNFTFRYGTVEIRAKLPQGDWLYPELLLVPFTHKYGVAPYASGLIKIATARGNLNLSSSSQDYGNKVLYGGPILERRCRDALQRTHAVTTEEWGKDFHTYSLKWTPDLIVLKVDGIEWSRYSPGDKGMVGLLPESCQTSAVRYQAGTKMAPFDQEFTLSLGLAAGGVTEFPDLPQKPWRDSASKAKLHFWQALDSWYQTWGQNARLVVNYVKVTAV</sequence>
<dbReference type="SUPFAM" id="SSF49899">
    <property type="entry name" value="Concanavalin A-like lectins/glucanases"/>
    <property type="match status" value="1"/>
</dbReference>